<protein>
    <submittedName>
        <fullName evidence="2">Transcriptional regulator</fullName>
    </submittedName>
</protein>
<dbReference type="EMBL" id="CP019724">
    <property type="protein sequence ID" value="AQS65571.1"/>
    <property type="molecule type" value="Genomic_DNA"/>
</dbReference>
<evidence type="ECO:0000313" key="4">
    <source>
        <dbReference type="Proteomes" id="UP000189443"/>
    </source>
</evidence>
<dbReference type="EMBL" id="CP019724">
    <property type="protein sequence ID" value="AQS71681.1"/>
    <property type="molecule type" value="Genomic_DNA"/>
</dbReference>
<keyword evidence="4" id="KW-1185">Reference proteome</keyword>
<dbReference type="KEGG" id="spac:B1H29_00110"/>
<dbReference type="KEGG" id="spac:B1H29_36945"/>
<proteinExistence type="predicted"/>
<dbReference type="InterPro" id="IPR010982">
    <property type="entry name" value="Lambda_DNA-bd_dom_sf"/>
</dbReference>
<gene>
    <name evidence="2" type="ORF">B1H29_00110</name>
    <name evidence="3" type="ORF">B1H29_36945</name>
</gene>
<name>A0A1S6J1E0_9ACTN</name>
<dbReference type="OrthoDB" id="4285266at2"/>
<dbReference type="GO" id="GO:0003677">
    <property type="term" value="F:DNA binding"/>
    <property type="evidence" value="ECO:0007669"/>
    <property type="project" value="InterPro"/>
</dbReference>
<feature type="domain" description="DUF5753" evidence="1">
    <location>
        <begin position="119"/>
        <end position="296"/>
    </location>
</feature>
<dbReference type="Pfam" id="PF13560">
    <property type="entry name" value="HTH_31"/>
    <property type="match status" value="1"/>
</dbReference>
<evidence type="ECO:0000313" key="2">
    <source>
        <dbReference type="EMBL" id="AQS65571.1"/>
    </source>
</evidence>
<evidence type="ECO:0000259" key="1">
    <source>
        <dbReference type="Pfam" id="PF19054"/>
    </source>
</evidence>
<organism evidence="2 4">
    <name type="scientific">Streptomyces pactum</name>
    <dbReference type="NCBI Taxonomy" id="68249"/>
    <lineage>
        <taxon>Bacteria</taxon>
        <taxon>Bacillati</taxon>
        <taxon>Actinomycetota</taxon>
        <taxon>Actinomycetes</taxon>
        <taxon>Kitasatosporales</taxon>
        <taxon>Streptomycetaceae</taxon>
        <taxon>Streptomyces</taxon>
    </lineage>
</organism>
<dbReference type="Pfam" id="PF19054">
    <property type="entry name" value="DUF5753"/>
    <property type="match status" value="1"/>
</dbReference>
<dbReference type="Proteomes" id="UP000189443">
    <property type="component" value="Chromosome"/>
</dbReference>
<sequence length="300" mass="33704">MPVPAPPVDAPTLEYYLDASARSPIALRLVLGYYLRHLRKAAHIDAEPAGKSIRSSEAKISRMERAQVTCKHDDVMDLLTLYGVNDKHVRACFAEIVRISRQPGWWHRFDGVLPDWCGKLIGLQEAASVIRTYEVQLVPGLLQTPAYTEALVHQAYPAAPPEEVKDRLELRALRQNVLIRQDPPRLWAVLDEAVLRRPMGGDLVMREQLRSLISMSRLSHVTIQIAPFNRPGCIAGGFPITHLRFDLPALPDVVYLEQLQDAEYLDKPDETQHYRSVLDGLAQAALSPQESVELLDSIIS</sequence>
<dbReference type="SUPFAM" id="SSF47413">
    <property type="entry name" value="lambda repressor-like DNA-binding domains"/>
    <property type="match status" value="1"/>
</dbReference>
<reference evidence="2 4" key="1">
    <citation type="submission" date="2017-02" db="EMBL/GenBank/DDBJ databases">
        <title>Streptomyces pactum ACT12 Genome sequencing and assembly.</title>
        <authorList>
            <person name="Xue Q."/>
            <person name="Yan X."/>
            <person name="Jia L."/>
            <person name="Yan H."/>
        </authorList>
    </citation>
    <scope>NUCLEOTIDE SEQUENCE [LARGE SCALE GENOMIC DNA]</scope>
    <source>
        <strain evidence="2 4">ACT12</strain>
    </source>
</reference>
<dbReference type="InterPro" id="IPR043917">
    <property type="entry name" value="DUF5753"/>
</dbReference>
<evidence type="ECO:0000313" key="3">
    <source>
        <dbReference type="EMBL" id="AQS71681.1"/>
    </source>
</evidence>
<accession>A0A1S6J1E0</accession>
<dbReference type="RefSeq" id="WP_055422315.1">
    <property type="nucleotide sequence ID" value="NZ_CP019724.1"/>
</dbReference>
<dbReference type="AlphaFoldDB" id="A0A1S6J1E0"/>